<evidence type="ECO:0000313" key="3">
    <source>
        <dbReference type="Proteomes" id="UP000054995"/>
    </source>
</evidence>
<keyword evidence="3" id="KW-1185">Reference proteome</keyword>
<gene>
    <name evidence="2" type="ORF">T4D_16310</name>
</gene>
<feature type="region of interest" description="Disordered" evidence="1">
    <location>
        <begin position="40"/>
        <end position="68"/>
    </location>
</feature>
<proteinExistence type="predicted"/>
<dbReference type="AlphaFoldDB" id="A0A0V1G441"/>
<sequence length="106" mass="11720">MIVNSIVLRSATSCSKQKQPADDQCDDDDNVMRRRRVVKSTAMSQRSYNPGADGKTLVCNDGKKDTSKKRAHINIRIFDLCPSSLPHPKIPNPHADCEKSLLGQLG</sequence>
<evidence type="ECO:0000256" key="1">
    <source>
        <dbReference type="SAM" id="MobiDB-lite"/>
    </source>
</evidence>
<accession>A0A0V1G441</accession>
<reference evidence="2 3" key="1">
    <citation type="submission" date="2015-01" db="EMBL/GenBank/DDBJ databases">
        <title>Evolution of Trichinella species and genotypes.</title>
        <authorList>
            <person name="Korhonen P.K."/>
            <person name="Edoardo P."/>
            <person name="Giuseppe L.R."/>
            <person name="Gasser R.B."/>
        </authorList>
    </citation>
    <scope>NUCLEOTIDE SEQUENCE [LARGE SCALE GENOMIC DNA]</scope>
    <source>
        <strain evidence="2">ISS470</strain>
    </source>
</reference>
<evidence type="ECO:0000313" key="2">
    <source>
        <dbReference type="EMBL" id="KRY93022.1"/>
    </source>
</evidence>
<dbReference type="Proteomes" id="UP000054995">
    <property type="component" value="Unassembled WGS sequence"/>
</dbReference>
<name>A0A0V1G441_TRIPS</name>
<comment type="caution">
    <text evidence="2">The sequence shown here is derived from an EMBL/GenBank/DDBJ whole genome shotgun (WGS) entry which is preliminary data.</text>
</comment>
<protein>
    <submittedName>
        <fullName evidence="2">Uncharacterized protein</fullName>
    </submittedName>
</protein>
<dbReference type="EMBL" id="JYDT01000004">
    <property type="protein sequence ID" value="KRY93022.1"/>
    <property type="molecule type" value="Genomic_DNA"/>
</dbReference>
<organism evidence="2 3">
    <name type="scientific">Trichinella pseudospiralis</name>
    <name type="common">Parasitic roundworm</name>
    <dbReference type="NCBI Taxonomy" id="6337"/>
    <lineage>
        <taxon>Eukaryota</taxon>
        <taxon>Metazoa</taxon>
        <taxon>Ecdysozoa</taxon>
        <taxon>Nematoda</taxon>
        <taxon>Enoplea</taxon>
        <taxon>Dorylaimia</taxon>
        <taxon>Trichinellida</taxon>
        <taxon>Trichinellidae</taxon>
        <taxon>Trichinella</taxon>
    </lineage>
</organism>